<dbReference type="InterPro" id="IPR006059">
    <property type="entry name" value="SBP"/>
</dbReference>
<dbReference type="AlphaFoldDB" id="A0A8J3DZJ1"/>
<keyword evidence="3" id="KW-1185">Reference proteome</keyword>
<dbReference type="RefSeq" id="WP_191281399.1">
    <property type="nucleotide sequence ID" value="NZ_BNAI01000001.1"/>
</dbReference>
<sequence length="441" mass="48303">MKHKKRLAIAGVAMAATLTLIGCGTPAGPSQEGEIVGREISWLLSRPADGGIITVVKEIADEYAETHPGFALNLVTTPDRPSYLQKLETLAAADQLPEFFDTDATPFTRKLVDQGKLVDVEALLKDLDIYDDFRPLALDYQRFDDGSLYMVPFEFEMEFFWYNTALFEQAGVTVPETLDDFADLCGPLRDAGVIPFALDGQDGWPLARYMSYQPFRLAGPDYLNELKRAEVELSDEVGTHASEWLAELGSSGCFAEGFSSQGYTDARDLFTSGQAAVYQIGTWELAALTSPDLPEGVKGNIDFFTLPTVEGAVTADNDYTVVSGIGMGISQKAFDPLVEDFLKFLLSEYSDRIVETGHMSPIAGSDVVIPEGASELYARALAEVDNLGDETAFPWDTQLDPTTNSRLQQDLVLLVQGEITPEQFTKTIDATLAENAPKFFD</sequence>
<protein>
    <submittedName>
        <fullName evidence="2">Sugar ABC transporter substrate-binding protein</fullName>
    </submittedName>
</protein>
<dbReference type="Gene3D" id="3.40.190.10">
    <property type="entry name" value="Periplasmic binding protein-like II"/>
    <property type="match status" value="2"/>
</dbReference>
<dbReference type="PROSITE" id="PS51257">
    <property type="entry name" value="PROKAR_LIPOPROTEIN"/>
    <property type="match status" value="1"/>
</dbReference>
<comment type="caution">
    <text evidence="2">The sequence shown here is derived from an EMBL/GenBank/DDBJ whole genome shotgun (WGS) entry which is preliminary data.</text>
</comment>
<dbReference type="InterPro" id="IPR050490">
    <property type="entry name" value="Bact_solute-bd_prot1"/>
</dbReference>
<feature type="chain" id="PRO_5039081310" evidence="1">
    <location>
        <begin position="16"/>
        <end position="441"/>
    </location>
</feature>
<accession>A0A8J3DZJ1</accession>
<dbReference type="PANTHER" id="PTHR43649">
    <property type="entry name" value="ARABINOSE-BINDING PROTEIN-RELATED"/>
    <property type="match status" value="1"/>
</dbReference>
<proteinExistence type="predicted"/>
<evidence type="ECO:0000313" key="2">
    <source>
        <dbReference type="EMBL" id="GHF04159.1"/>
    </source>
</evidence>
<dbReference type="SUPFAM" id="SSF53850">
    <property type="entry name" value="Periplasmic binding protein-like II"/>
    <property type="match status" value="1"/>
</dbReference>
<keyword evidence="1" id="KW-0732">Signal</keyword>
<evidence type="ECO:0000256" key="1">
    <source>
        <dbReference type="SAM" id="SignalP"/>
    </source>
</evidence>
<dbReference type="EMBL" id="BNAI01000001">
    <property type="protein sequence ID" value="GHF04159.1"/>
    <property type="molecule type" value="Genomic_DNA"/>
</dbReference>
<name>A0A8J3DZJ1_9MICO</name>
<evidence type="ECO:0000313" key="3">
    <source>
        <dbReference type="Proteomes" id="UP000617531"/>
    </source>
</evidence>
<organism evidence="2 3">
    <name type="scientific">Pseudolysinimonas yzui</name>
    <dbReference type="NCBI Taxonomy" id="2708254"/>
    <lineage>
        <taxon>Bacteria</taxon>
        <taxon>Bacillati</taxon>
        <taxon>Actinomycetota</taxon>
        <taxon>Actinomycetes</taxon>
        <taxon>Micrococcales</taxon>
        <taxon>Microbacteriaceae</taxon>
        <taxon>Pseudolysinimonas</taxon>
    </lineage>
</organism>
<dbReference type="Pfam" id="PF01547">
    <property type="entry name" value="SBP_bac_1"/>
    <property type="match status" value="1"/>
</dbReference>
<reference evidence="2" key="1">
    <citation type="journal article" date="2014" name="Int. J. Syst. Evol. Microbiol.">
        <title>Complete genome sequence of Corynebacterium casei LMG S-19264T (=DSM 44701T), isolated from a smear-ripened cheese.</title>
        <authorList>
            <consortium name="US DOE Joint Genome Institute (JGI-PGF)"/>
            <person name="Walter F."/>
            <person name="Albersmeier A."/>
            <person name="Kalinowski J."/>
            <person name="Ruckert C."/>
        </authorList>
    </citation>
    <scope>NUCLEOTIDE SEQUENCE</scope>
    <source>
        <strain evidence="2">CGMCC 1.16548</strain>
    </source>
</reference>
<feature type="signal peptide" evidence="1">
    <location>
        <begin position="1"/>
        <end position="15"/>
    </location>
</feature>
<reference evidence="2" key="2">
    <citation type="submission" date="2020-09" db="EMBL/GenBank/DDBJ databases">
        <authorList>
            <person name="Sun Q."/>
            <person name="Zhou Y."/>
        </authorList>
    </citation>
    <scope>NUCLEOTIDE SEQUENCE</scope>
    <source>
        <strain evidence="2">CGMCC 1.16548</strain>
    </source>
</reference>
<gene>
    <name evidence="2" type="ORF">GCM10011600_00560</name>
</gene>
<dbReference type="Proteomes" id="UP000617531">
    <property type="component" value="Unassembled WGS sequence"/>
</dbReference>